<reference evidence="3 4" key="1">
    <citation type="submission" date="2024-10" db="EMBL/GenBank/DDBJ databases">
        <title>The Natural Products Discovery Center: Release of the First 8490 Sequenced Strains for Exploring Actinobacteria Biosynthetic Diversity.</title>
        <authorList>
            <person name="Kalkreuter E."/>
            <person name="Kautsar S.A."/>
            <person name="Yang D."/>
            <person name="Bader C.D."/>
            <person name="Teijaro C.N."/>
            <person name="Fluegel L."/>
            <person name="Davis C.M."/>
            <person name="Simpson J.R."/>
            <person name="Lauterbach L."/>
            <person name="Steele A.D."/>
            <person name="Gui C."/>
            <person name="Meng S."/>
            <person name="Li G."/>
            <person name="Viehrig K."/>
            <person name="Ye F."/>
            <person name="Su P."/>
            <person name="Kiefer A.F."/>
            <person name="Nichols A."/>
            <person name="Cepeda A.J."/>
            <person name="Yan W."/>
            <person name="Fan B."/>
            <person name="Jiang Y."/>
            <person name="Adhikari A."/>
            <person name="Zheng C.-J."/>
            <person name="Schuster L."/>
            <person name="Cowan T.M."/>
            <person name="Smanski M.J."/>
            <person name="Chevrette M.G."/>
            <person name="De Carvalho L.P.S."/>
            <person name="Shen B."/>
        </authorList>
    </citation>
    <scope>NUCLEOTIDE SEQUENCE [LARGE SCALE GENOMIC DNA]</scope>
    <source>
        <strain evidence="3 4">NPDC006488</strain>
    </source>
</reference>
<dbReference type="Proteomes" id="UP001601303">
    <property type="component" value="Unassembled WGS sequence"/>
</dbReference>
<dbReference type="InterPro" id="IPR038461">
    <property type="entry name" value="Schlafen_AlbA_2_dom_sf"/>
</dbReference>
<gene>
    <name evidence="3" type="ORF">ACFYNQ_00750</name>
</gene>
<dbReference type="PANTHER" id="PTHR30595:SF6">
    <property type="entry name" value="SCHLAFEN ALBA-2 DOMAIN-CONTAINING PROTEIN"/>
    <property type="match status" value="1"/>
</dbReference>
<dbReference type="EMBL" id="JBIAHM010000001">
    <property type="protein sequence ID" value="MFE9597088.1"/>
    <property type="molecule type" value="Genomic_DNA"/>
</dbReference>
<comment type="caution">
    <text evidence="3">The sequence shown here is derived from an EMBL/GenBank/DDBJ whole genome shotgun (WGS) entry which is preliminary data.</text>
</comment>
<dbReference type="InterPro" id="IPR007421">
    <property type="entry name" value="Schlafen_AlbA_2_dom"/>
</dbReference>
<dbReference type="PANTHER" id="PTHR30595">
    <property type="entry name" value="GLPR-RELATED TRANSCRIPTIONAL REPRESSOR"/>
    <property type="match status" value="1"/>
</dbReference>
<organism evidence="3 4">
    <name type="scientific">Streptomyces hokutonensis</name>
    <dbReference type="NCBI Taxonomy" id="1306990"/>
    <lineage>
        <taxon>Bacteria</taxon>
        <taxon>Bacillati</taxon>
        <taxon>Actinomycetota</taxon>
        <taxon>Actinomycetes</taxon>
        <taxon>Kitasatosporales</taxon>
        <taxon>Streptomycetaceae</taxon>
        <taxon>Streptomyces</taxon>
    </lineage>
</organism>
<keyword evidence="4" id="KW-1185">Reference proteome</keyword>
<accession>A0ABW6LVC5</accession>
<evidence type="ECO:0000313" key="3">
    <source>
        <dbReference type="EMBL" id="MFE9597088.1"/>
    </source>
</evidence>
<feature type="domain" description="Schlafen AlbA-2" evidence="2">
    <location>
        <begin position="294"/>
        <end position="416"/>
    </location>
</feature>
<evidence type="ECO:0000256" key="1">
    <source>
        <dbReference type="SAM" id="MobiDB-lite"/>
    </source>
</evidence>
<evidence type="ECO:0000313" key="4">
    <source>
        <dbReference type="Proteomes" id="UP001601303"/>
    </source>
</evidence>
<name>A0ABW6LVC5_9ACTN</name>
<dbReference type="Gene3D" id="3.30.950.30">
    <property type="entry name" value="Schlafen, AAA domain"/>
    <property type="match status" value="1"/>
</dbReference>
<sequence length="442" mass="48345">MGARVQLDQVVGSISEDDRDAYVRLLALRQGKRWVLHDCWVLVGAEPPGWVETEWMYERYAFVAGRVAAADLALLYSDSACNPMTVGSLTVWSPGAATTATVERRPGYSRLDRPQLTFPVVEYTLSPFDQTDRQPPHMMLVGVGGAPSFPEPDSAWRAFFEGDFSLTGRSSPSSDLAVVRIADRAAWIAGVHITATELTVTVEGDAVQGIDLELYGVEERAVRPLDAAGPVTIALADGLPTHAWLWLKRGTDWLDYRSIDPSSVWTDQAGRAGVEIDLPVDPVAAVEALIASGEGPRLEFKQMLPNRDTRRTLKTVAAFAMGDGGSIVFGINRDEVTITGIAEDKPSTQMRDELGNLLRSTVQPTPEFEIKEYRLDGKLILVLDVQPGQNPPYGLVTPSARDKPLEYFVRRGSNTYGAQPDELRSAVLGNGGTAEDFSTRRR</sequence>
<evidence type="ECO:0000259" key="2">
    <source>
        <dbReference type="Pfam" id="PF04326"/>
    </source>
</evidence>
<protein>
    <submittedName>
        <fullName evidence="3">Helix-turn-helix domain-containing protein</fullName>
    </submittedName>
</protein>
<dbReference type="Pfam" id="PF04326">
    <property type="entry name" value="SLFN_AlbA_2"/>
    <property type="match status" value="1"/>
</dbReference>
<proteinExistence type="predicted"/>
<feature type="region of interest" description="Disordered" evidence="1">
    <location>
        <begin position="419"/>
        <end position="442"/>
    </location>
</feature>
<dbReference type="RefSeq" id="WP_388101469.1">
    <property type="nucleotide sequence ID" value="NZ_JBIAHM010000001.1"/>
</dbReference>